<dbReference type="EMBL" id="AHBW01000026">
    <property type="protein sequence ID" value="EHK86370.1"/>
    <property type="molecule type" value="Genomic_DNA"/>
</dbReference>
<reference evidence="1 2" key="1">
    <citation type="submission" date="2011-12" db="EMBL/GenBank/DDBJ databases">
        <authorList>
            <person name="Kriszt B."/>
            <person name="Tancsics A."/>
            <person name="Cserhati M."/>
            <person name="Toth A."/>
            <person name="Nagy I."/>
            <person name="Horvath B."/>
            <person name="Tamura T."/>
            <person name="Kukolya J."/>
            <person name="Szoboszlay S."/>
        </authorList>
    </citation>
    <scope>NUCLEOTIDE SEQUENCE [LARGE SCALE GENOMIC DNA]</scope>
    <source>
        <strain evidence="1 2">AK37</strain>
    </source>
</reference>
<protein>
    <submittedName>
        <fullName evidence="1">Uncharacterized protein</fullName>
    </submittedName>
</protein>
<dbReference type="RefSeq" id="WP_006550284.1">
    <property type="nucleotide sequence ID" value="NZ_AHBW01000026.1"/>
</dbReference>
<dbReference type="AlphaFoldDB" id="H0JL35"/>
<proteinExistence type="predicted"/>
<gene>
    <name evidence="1" type="ORF">AK37_01442</name>
</gene>
<accession>H0JL35</accession>
<organism evidence="1 2">
    <name type="scientific">Rhodococcus pyridinivorans AK37</name>
    <dbReference type="NCBI Taxonomy" id="1114960"/>
    <lineage>
        <taxon>Bacteria</taxon>
        <taxon>Bacillati</taxon>
        <taxon>Actinomycetota</taxon>
        <taxon>Actinomycetes</taxon>
        <taxon>Mycobacteriales</taxon>
        <taxon>Nocardiaceae</taxon>
        <taxon>Rhodococcus</taxon>
    </lineage>
</organism>
<dbReference type="PATRIC" id="fig|1114960.4.peg.277"/>
<evidence type="ECO:0000313" key="1">
    <source>
        <dbReference type="EMBL" id="EHK86370.1"/>
    </source>
</evidence>
<name>H0JL35_9NOCA</name>
<evidence type="ECO:0000313" key="2">
    <source>
        <dbReference type="Proteomes" id="UP000005064"/>
    </source>
</evidence>
<dbReference type="Proteomes" id="UP000005064">
    <property type="component" value="Unassembled WGS sequence"/>
</dbReference>
<sequence>MTTITGTTIKNVANGLSNGDITVESPQPRGRAGTFIDTGAKTVEVVNGTFAPIEVEPGPILVTITTEGAHTVFEALVPDSGNVDLWALREQTYSYTEPVISEVAELVQRAEAAADRAEQGGGGGSLTEVAGRPGVFQYTAGLLTEIPERPGVFQIGA</sequence>
<comment type="caution">
    <text evidence="1">The sequence shown here is derived from an EMBL/GenBank/DDBJ whole genome shotgun (WGS) entry which is preliminary data.</text>
</comment>